<organism evidence="2 3">
    <name type="scientific">Elsinoe ampelina</name>
    <dbReference type="NCBI Taxonomy" id="302913"/>
    <lineage>
        <taxon>Eukaryota</taxon>
        <taxon>Fungi</taxon>
        <taxon>Dikarya</taxon>
        <taxon>Ascomycota</taxon>
        <taxon>Pezizomycotina</taxon>
        <taxon>Dothideomycetes</taxon>
        <taxon>Dothideomycetidae</taxon>
        <taxon>Myriangiales</taxon>
        <taxon>Elsinoaceae</taxon>
        <taxon>Elsinoe</taxon>
    </lineage>
</organism>
<gene>
    <name evidence="2" type="ORF">BDZ85DRAFT_257609</name>
</gene>
<dbReference type="Proteomes" id="UP000799538">
    <property type="component" value="Unassembled WGS sequence"/>
</dbReference>
<sequence length="204" mass="21909">MSNEYGLVLKKVPAGVLCFHTSPNNLRASLRYEMQTVTFGPYSVNICRKVVRIRVNRSTRPRHSCVRHYGDDGLASKTTSQRIEEQARSRLHTMAPLLSGSTLSEDTESSRREHISNTDHRGLLKGTSRASVSAPGPVAAPLLGTGLSDFLTPAPAGECHMTRSHGSVCSIDGEGSLSAICPASFHVSKANVAVAGIFFSRESG</sequence>
<feature type="region of interest" description="Disordered" evidence="1">
    <location>
        <begin position="99"/>
        <end position="132"/>
    </location>
</feature>
<evidence type="ECO:0000313" key="3">
    <source>
        <dbReference type="Proteomes" id="UP000799538"/>
    </source>
</evidence>
<accession>A0A6A6GJ85</accession>
<reference evidence="3" key="1">
    <citation type="journal article" date="2020" name="Stud. Mycol.">
        <title>101 Dothideomycetes genomes: A test case for predicting lifestyles and emergence of pathogens.</title>
        <authorList>
            <person name="Haridas S."/>
            <person name="Albert R."/>
            <person name="Binder M."/>
            <person name="Bloem J."/>
            <person name="LaButti K."/>
            <person name="Salamov A."/>
            <person name="Andreopoulos B."/>
            <person name="Baker S."/>
            <person name="Barry K."/>
            <person name="Bills G."/>
            <person name="Bluhm B."/>
            <person name="Cannon C."/>
            <person name="Castanera R."/>
            <person name="Culley D."/>
            <person name="Daum C."/>
            <person name="Ezra D."/>
            <person name="Gonzalez J."/>
            <person name="Henrissat B."/>
            <person name="Kuo A."/>
            <person name="Liang C."/>
            <person name="Lipzen A."/>
            <person name="Lutzoni F."/>
            <person name="Magnuson J."/>
            <person name="Mondo S."/>
            <person name="Nolan M."/>
            <person name="Ohm R."/>
            <person name="Pangilinan J."/>
            <person name="Park H.-J."/>
            <person name="Ramirez L."/>
            <person name="Alfaro M."/>
            <person name="Sun H."/>
            <person name="Tritt A."/>
            <person name="Yoshinaga Y."/>
            <person name="Zwiers L.-H."/>
            <person name="Turgeon B."/>
            <person name="Goodwin S."/>
            <person name="Spatafora J."/>
            <person name="Crous P."/>
            <person name="Grigoriev I."/>
        </authorList>
    </citation>
    <scope>NUCLEOTIDE SEQUENCE [LARGE SCALE GENOMIC DNA]</scope>
    <source>
        <strain evidence="3">CECT 20119</strain>
    </source>
</reference>
<evidence type="ECO:0000313" key="2">
    <source>
        <dbReference type="EMBL" id="KAF2225513.1"/>
    </source>
</evidence>
<keyword evidence="3" id="KW-1185">Reference proteome</keyword>
<evidence type="ECO:0000256" key="1">
    <source>
        <dbReference type="SAM" id="MobiDB-lite"/>
    </source>
</evidence>
<feature type="compositionally biased region" description="Basic and acidic residues" evidence="1">
    <location>
        <begin position="108"/>
        <end position="122"/>
    </location>
</feature>
<name>A0A6A6GJ85_9PEZI</name>
<dbReference type="AlphaFoldDB" id="A0A6A6GJ85"/>
<dbReference type="EMBL" id="ML992503">
    <property type="protein sequence ID" value="KAF2225513.1"/>
    <property type="molecule type" value="Genomic_DNA"/>
</dbReference>
<proteinExistence type="predicted"/>
<protein>
    <submittedName>
        <fullName evidence="2">Uncharacterized protein</fullName>
    </submittedName>
</protein>